<name>A0ABD3P7H4_9STRA</name>
<keyword evidence="4 11" id="KW-0547">Nucleotide-binding</keyword>
<reference evidence="13 14" key="1">
    <citation type="journal article" date="2020" name="G3 (Bethesda)">
        <title>Improved Reference Genome for Cyclotella cryptica CCMP332, a Model for Cell Wall Morphogenesis, Salinity Adaptation, and Lipid Production in Diatoms (Bacillariophyta).</title>
        <authorList>
            <person name="Roberts W.R."/>
            <person name="Downey K.M."/>
            <person name="Ruck E.C."/>
            <person name="Traller J.C."/>
            <person name="Alverson A.J."/>
        </authorList>
    </citation>
    <scope>NUCLEOTIDE SEQUENCE [LARGE SCALE GENOMIC DNA]</scope>
    <source>
        <strain evidence="13 14">CCMP332</strain>
    </source>
</reference>
<evidence type="ECO:0000256" key="7">
    <source>
        <dbReference type="ARBA" id="ARBA00023242"/>
    </source>
</evidence>
<dbReference type="PROSITE" id="PS00183">
    <property type="entry name" value="UBC_1"/>
    <property type="match status" value="1"/>
</dbReference>
<evidence type="ECO:0000256" key="5">
    <source>
        <dbReference type="ARBA" id="ARBA00022786"/>
    </source>
</evidence>
<accession>A0ABD3P7H4</accession>
<evidence type="ECO:0000256" key="8">
    <source>
        <dbReference type="ARBA" id="ARBA00039165"/>
    </source>
</evidence>
<dbReference type="SUPFAM" id="SSF54495">
    <property type="entry name" value="UBC-like"/>
    <property type="match status" value="1"/>
</dbReference>
<evidence type="ECO:0000256" key="9">
    <source>
        <dbReference type="ARBA" id="ARBA00044296"/>
    </source>
</evidence>
<feature type="active site" description="Glycyl thioester intermediate" evidence="10">
    <location>
        <position position="145"/>
    </location>
</feature>
<dbReference type="CDD" id="cd23798">
    <property type="entry name" value="UBCc_UBE2I"/>
    <property type="match status" value="1"/>
</dbReference>
<evidence type="ECO:0000256" key="4">
    <source>
        <dbReference type="ARBA" id="ARBA00022741"/>
    </source>
</evidence>
<dbReference type="GO" id="GO:0005634">
    <property type="term" value="C:nucleus"/>
    <property type="evidence" value="ECO:0007669"/>
    <property type="project" value="UniProtKB-SubCell"/>
</dbReference>
<keyword evidence="14" id="KW-1185">Reference proteome</keyword>
<dbReference type="InterPro" id="IPR023313">
    <property type="entry name" value="UBQ-conjugating_AS"/>
</dbReference>
<dbReference type="InterPro" id="IPR050113">
    <property type="entry name" value="Ub_conjugating_enzyme"/>
</dbReference>
<organism evidence="13 14">
    <name type="scientific">Cyclotella cryptica</name>
    <dbReference type="NCBI Taxonomy" id="29204"/>
    <lineage>
        <taxon>Eukaryota</taxon>
        <taxon>Sar</taxon>
        <taxon>Stramenopiles</taxon>
        <taxon>Ochrophyta</taxon>
        <taxon>Bacillariophyta</taxon>
        <taxon>Coscinodiscophyceae</taxon>
        <taxon>Thalassiosirophycidae</taxon>
        <taxon>Stephanodiscales</taxon>
        <taxon>Stephanodiscaceae</taxon>
        <taxon>Cyclotella</taxon>
    </lineage>
</organism>
<dbReference type="EMBL" id="JABMIG020000285">
    <property type="protein sequence ID" value="KAL3782475.1"/>
    <property type="molecule type" value="Genomic_DNA"/>
</dbReference>
<evidence type="ECO:0000256" key="11">
    <source>
        <dbReference type="RuleBase" id="RU362109"/>
    </source>
</evidence>
<evidence type="ECO:0000313" key="13">
    <source>
        <dbReference type="EMBL" id="KAL3782475.1"/>
    </source>
</evidence>
<protein>
    <recommendedName>
        <fullName evidence="8">SUMO-conjugating enzyme UBC9</fullName>
    </recommendedName>
    <alternativeName>
        <fullName evidence="9">Ubiquitin carrier protein 9</fullName>
    </alternativeName>
</protein>
<dbReference type="InterPro" id="IPR016135">
    <property type="entry name" value="UBQ-conjugating_enzyme/RWD"/>
</dbReference>
<sequence>MSSSGIARGRLAEFDGNDLLRGSNDCGASLLEAQTLNDDTAFVYSKRGDCRGYPPPEDYVFCVERKSWRRDHPFGFYARPVARGDGSSNLMVWETGIPGKEGTDWEGGVYKVMLEFSDEYPSKPPKCKFVPPLFHPNVYPSGTICLSILNEEEGWRPAISVKQMLMGIQDLLDSPNPNSPAQSEAYHLFVNNKAEYRRRVKAEARKNTPST</sequence>
<evidence type="ECO:0000259" key="12">
    <source>
        <dbReference type="PROSITE" id="PS50127"/>
    </source>
</evidence>
<comment type="pathway">
    <text evidence="2">Protein modification; protein sumoylation.</text>
</comment>
<dbReference type="Pfam" id="PF00179">
    <property type="entry name" value="UQ_con"/>
    <property type="match status" value="1"/>
</dbReference>
<dbReference type="GO" id="GO:0005694">
    <property type="term" value="C:chromosome"/>
    <property type="evidence" value="ECO:0007669"/>
    <property type="project" value="UniProtKB-ARBA"/>
</dbReference>
<keyword evidence="3" id="KW-0808">Transferase</keyword>
<dbReference type="PANTHER" id="PTHR24067">
    <property type="entry name" value="UBIQUITIN-CONJUGATING ENZYME E2"/>
    <property type="match status" value="1"/>
</dbReference>
<dbReference type="FunFam" id="3.10.110.10:FF:000035">
    <property type="entry name" value="SUMO-conjugating enzyme ubc9"/>
    <property type="match status" value="1"/>
</dbReference>
<evidence type="ECO:0000313" key="14">
    <source>
        <dbReference type="Proteomes" id="UP001516023"/>
    </source>
</evidence>
<dbReference type="InterPro" id="IPR000608">
    <property type="entry name" value="UBC"/>
</dbReference>
<evidence type="ECO:0000256" key="6">
    <source>
        <dbReference type="ARBA" id="ARBA00022840"/>
    </source>
</evidence>
<evidence type="ECO:0000256" key="10">
    <source>
        <dbReference type="PROSITE-ProRule" id="PRU10133"/>
    </source>
</evidence>
<dbReference type="SMART" id="SM00212">
    <property type="entry name" value="UBCc"/>
    <property type="match status" value="1"/>
</dbReference>
<keyword evidence="5 11" id="KW-0833">Ubl conjugation pathway</keyword>
<dbReference type="GO" id="GO:0019787">
    <property type="term" value="F:ubiquitin-like protein transferase activity"/>
    <property type="evidence" value="ECO:0007669"/>
    <property type="project" value="UniProtKB-ARBA"/>
</dbReference>
<dbReference type="Gene3D" id="3.10.110.10">
    <property type="entry name" value="Ubiquitin Conjugating Enzyme"/>
    <property type="match status" value="1"/>
</dbReference>
<proteinExistence type="inferred from homology"/>
<feature type="domain" description="UBC core" evidence="12">
    <location>
        <begin position="56"/>
        <end position="209"/>
    </location>
</feature>
<comment type="similarity">
    <text evidence="11">Belongs to the ubiquitin-conjugating enzyme family.</text>
</comment>
<evidence type="ECO:0000256" key="2">
    <source>
        <dbReference type="ARBA" id="ARBA00004718"/>
    </source>
</evidence>
<evidence type="ECO:0000256" key="1">
    <source>
        <dbReference type="ARBA" id="ARBA00004123"/>
    </source>
</evidence>
<dbReference type="Proteomes" id="UP001516023">
    <property type="component" value="Unassembled WGS sequence"/>
</dbReference>
<gene>
    <name evidence="13" type="ORF">HJC23_002226</name>
</gene>
<keyword evidence="7" id="KW-0539">Nucleus</keyword>
<keyword evidence="6 11" id="KW-0067">ATP-binding</keyword>
<dbReference type="PROSITE" id="PS50127">
    <property type="entry name" value="UBC_2"/>
    <property type="match status" value="1"/>
</dbReference>
<comment type="caution">
    <text evidence="13">The sequence shown here is derived from an EMBL/GenBank/DDBJ whole genome shotgun (WGS) entry which is preliminary data.</text>
</comment>
<evidence type="ECO:0000256" key="3">
    <source>
        <dbReference type="ARBA" id="ARBA00022679"/>
    </source>
</evidence>
<comment type="subcellular location">
    <subcellularLocation>
        <location evidence="1">Nucleus</location>
    </subcellularLocation>
</comment>
<dbReference type="GO" id="GO:0005524">
    <property type="term" value="F:ATP binding"/>
    <property type="evidence" value="ECO:0007669"/>
    <property type="project" value="UniProtKB-UniRule"/>
</dbReference>
<dbReference type="AlphaFoldDB" id="A0ABD3P7H4"/>